<dbReference type="InterPro" id="IPR049227">
    <property type="entry name" value="DUF6824"/>
</dbReference>
<dbReference type="EMBL" id="JALLAZ020001627">
    <property type="protein sequence ID" value="KAL3770480.1"/>
    <property type="molecule type" value="Genomic_DNA"/>
</dbReference>
<reference evidence="2 3" key="1">
    <citation type="submission" date="2024-10" db="EMBL/GenBank/DDBJ databases">
        <title>Updated reference genomes for cyclostephanoid diatoms.</title>
        <authorList>
            <person name="Roberts W.R."/>
            <person name="Alverson A.J."/>
        </authorList>
    </citation>
    <scope>NUCLEOTIDE SEQUENCE [LARGE SCALE GENOMIC DNA]</scope>
    <source>
        <strain evidence="2 3">AJA276-08</strain>
    </source>
</reference>
<proteinExistence type="predicted"/>
<protein>
    <recommendedName>
        <fullName evidence="1">DUF6824 domain-containing protein</fullName>
    </recommendedName>
</protein>
<evidence type="ECO:0000313" key="2">
    <source>
        <dbReference type="EMBL" id="KAL3770480.1"/>
    </source>
</evidence>
<accession>A0ABD3N2X2</accession>
<keyword evidence="3" id="KW-1185">Reference proteome</keyword>
<organism evidence="2 3">
    <name type="scientific">Stephanodiscus triporus</name>
    <dbReference type="NCBI Taxonomy" id="2934178"/>
    <lineage>
        <taxon>Eukaryota</taxon>
        <taxon>Sar</taxon>
        <taxon>Stramenopiles</taxon>
        <taxon>Ochrophyta</taxon>
        <taxon>Bacillariophyta</taxon>
        <taxon>Coscinodiscophyceae</taxon>
        <taxon>Thalassiosirophycidae</taxon>
        <taxon>Stephanodiscales</taxon>
        <taxon>Stephanodiscaceae</taxon>
        <taxon>Stephanodiscus</taxon>
    </lineage>
</organism>
<dbReference type="AlphaFoldDB" id="A0ABD3N2X2"/>
<gene>
    <name evidence="2" type="ORF">ACHAW5_001493</name>
</gene>
<evidence type="ECO:0000313" key="3">
    <source>
        <dbReference type="Proteomes" id="UP001530315"/>
    </source>
</evidence>
<evidence type="ECO:0000259" key="1">
    <source>
        <dbReference type="Pfam" id="PF20710"/>
    </source>
</evidence>
<comment type="caution">
    <text evidence="2">The sequence shown here is derived from an EMBL/GenBank/DDBJ whole genome shotgun (WGS) entry which is preliminary data.</text>
</comment>
<dbReference type="Pfam" id="PF20710">
    <property type="entry name" value="DUF6824"/>
    <property type="match status" value="1"/>
</dbReference>
<feature type="domain" description="DUF6824" evidence="1">
    <location>
        <begin position="32"/>
        <end position="115"/>
    </location>
</feature>
<dbReference type="Proteomes" id="UP001530315">
    <property type="component" value="Unassembled WGS sequence"/>
</dbReference>
<sequence length="174" mass="19570">MSCPPCNNACAAGQHPQEQPPSRPIVTPTSFDVIGGRGQGVQRLPGNRKYRALVSVNKRIYASCHRNDKRKICKAIVAAIRNYGGRFLEYDERSRTYHDIGDERAWGKTSQALREGLAEIRQQLYSDMAEGRLQSVLDKICLGSSNDPVPVKWYFEYSVRKLQSLSKHDEDAAS</sequence>
<name>A0ABD3N2X2_9STRA</name>